<feature type="compositionally biased region" description="Low complexity" evidence="1">
    <location>
        <begin position="45"/>
        <end position="54"/>
    </location>
</feature>
<feature type="chain" id="PRO_5038685075" evidence="2">
    <location>
        <begin position="18"/>
        <end position="224"/>
    </location>
</feature>
<proteinExistence type="predicted"/>
<dbReference type="KEGG" id="sals:SLNWT_4568"/>
<reference evidence="3 4" key="1">
    <citation type="submission" date="2015-01" db="EMBL/GenBank/DDBJ databases">
        <title>Enhanced salinomycin production by adjusting the supply of polyketide extender units in Streptomyce albus DSM 41398.</title>
        <authorList>
            <person name="Lu C."/>
        </authorList>
    </citation>
    <scope>NUCLEOTIDE SEQUENCE [LARGE SCALE GENOMIC DNA]</scope>
    <source>
        <strain evidence="4">ATCC 21838 / DSM 41398 / FERM P-419 / JCM 4703 / NBRC 107858</strain>
    </source>
</reference>
<keyword evidence="4" id="KW-1185">Reference proteome</keyword>
<evidence type="ECO:0000313" key="3">
    <source>
        <dbReference type="EMBL" id="AJE84944.1"/>
    </source>
</evidence>
<evidence type="ECO:0000256" key="1">
    <source>
        <dbReference type="SAM" id="MobiDB-lite"/>
    </source>
</evidence>
<dbReference type="Proteomes" id="UP000031523">
    <property type="component" value="Chromosome"/>
</dbReference>
<evidence type="ECO:0000256" key="2">
    <source>
        <dbReference type="SAM" id="SignalP"/>
    </source>
</evidence>
<name>A0A0B5ETD9_STRA4</name>
<keyword evidence="3" id="KW-0449">Lipoprotein</keyword>
<feature type="region of interest" description="Disordered" evidence="1">
    <location>
        <begin position="24"/>
        <end position="65"/>
    </location>
</feature>
<protein>
    <submittedName>
        <fullName evidence="3">Lipoprotein</fullName>
    </submittedName>
</protein>
<gene>
    <name evidence="3" type="ORF">SLNWT_4568</name>
</gene>
<keyword evidence="2" id="KW-0732">Signal</keyword>
<dbReference type="EMBL" id="CP010519">
    <property type="protein sequence ID" value="AJE84944.1"/>
    <property type="molecule type" value="Genomic_DNA"/>
</dbReference>
<dbReference type="AlphaFoldDB" id="A0A0B5ETD9"/>
<sequence>MYRIRVLPAAVSLTAAAALLLTGCGGDDKGKDEDKIEGAGGETKSSAPASPSASKGPEIKRPDVSLPSDVTLTFAEKNLSDPKQAAALHDAQEFVRAIRHGITKQDPEDAAYKFYSEFQSAASKYAKEQIKKRVDAGYTSTGKAAYYSQKVSLPKGQDVAVVSFCNDSSEMFSKEVKTEKVHRTEKSLASFDFWQVAMAPAKSKEGLWRAKDVLVKGNAKECQR</sequence>
<evidence type="ECO:0000313" key="4">
    <source>
        <dbReference type="Proteomes" id="UP000031523"/>
    </source>
</evidence>
<feature type="compositionally biased region" description="Basic and acidic residues" evidence="1">
    <location>
        <begin position="26"/>
        <end position="37"/>
    </location>
</feature>
<feature type="signal peptide" evidence="2">
    <location>
        <begin position="1"/>
        <end position="17"/>
    </location>
</feature>
<dbReference type="PROSITE" id="PS51257">
    <property type="entry name" value="PROKAR_LIPOPROTEIN"/>
    <property type="match status" value="1"/>
</dbReference>
<accession>A0A0B5ETD9</accession>
<organism evidence="3 4">
    <name type="scientific">Streptomyces albus (strain ATCC 21838 / DSM 41398 / FERM P-419 / JCM 4703 / NBRC 107858)</name>
    <dbReference type="NCBI Taxonomy" id="1081613"/>
    <lineage>
        <taxon>Bacteria</taxon>
        <taxon>Bacillati</taxon>
        <taxon>Actinomycetota</taxon>
        <taxon>Actinomycetes</taxon>
        <taxon>Kitasatosporales</taxon>
        <taxon>Streptomycetaceae</taxon>
        <taxon>Streptomyces</taxon>
    </lineage>
</organism>